<dbReference type="Proteomes" id="UP000717364">
    <property type="component" value="Unassembled WGS sequence"/>
</dbReference>
<comment type="caution">
    <text evidence="1">The sequence shown here is derived from an EMBL/GenBank/DDBJ whole genome shotgun (WGS) entry which is preliminary data.</text>
</comment>
<sequence length="114" mass="13283">MTAVDSHLGQWRFSLGVSARLQVLMERTVADLSDCDRLVAMLSCFLPIDQERQDILRVWVKTWRRIAIPANLALDELAIAILDAYQFDYDHLYEFSDRDRTGRSCMTFRFYSTA</sequence>
<dbReference type="EMBL" id="JADOES010000034">
    <property type="protein sequence ID" value="MBT9316878.1"/>
    <property type="molecule type" value="Genomic_DNA"/>
</dbReference>
<keyword evidence="2" id="KW-1185">Reference proteome</keyword>
<dbReference type="InterPro" id="IPR024047">
    <property type="entry name" value="MM3350-like_sf"/>
</dbReference>
<dbReference type="AlphaFoldDB" id="A0A947DHT7"/>
<proteinExistence type="predicted"/>
<dbReference type="SUPFAM" id="SSF159941">
    <property type="entry name" value="MM3350-like"/>
    <property type="match status" value="1"/>
</dbReference>
<evidence type="ECO:0000313" key="2">
    <source>
        <dbReference type="Proteomes" id="UP000717364"/>
    </source>
</evidence>
<gene>
    <name evidence="1" type="ORF">IXB50_15725</name>
</gene>
<name>A0A947DHT7_9CYAN</name>
<dbReference type="Gene3D" id="3.10.290.30">
    <property type="entry name" value="MM3350-like"/>
    <property type="match status" value="1"/>
</dbReference>
<protein>
    <submittedName>
        <fullName evidence="1">Uncharacterized protein</fullName>
    </submittedName>
</protein>
<organism evidence="1 2">
    <name type="scientific">Leptothoe spongobia TAU-MAC 1115</name>
    <dbReference type="NCBI Taxonomy" id="1967444"/>
    <lineage>
        <taxon>Bacteria</taxon>
        <taxon>Bacillati</taxon>
        <taxon>Cyanobacteriota</taxon>
        <taxon>Cyanophyceae</taxon>
        <taxon>Nodosilineales</taxon>
        <taxon>Cymatolegaceae</taxon>
        <taxon>Leptothoe</taxon>
        <taxon>Leptothoe spongobia</taxon>
    </lineage>
</organism>
<accession>A0A947DHT7</accession>
<evidence type="ECO:0000313" key="1">
    <source>
        <dbReference type="EMBL" id="MBT9316878.1"/>
    </source>
</evidence>
<reference evidence="1" key="1">
    <citation type="submission" date="2020-11" db="EMBL/GenBank/DDBJ databases">
        <authorList>
            <person name="Konstantinou D."/>
            <person name="Gkelis S."/>
            <person name="Popin R."/>
            <person name="Fewer D."/>
            <person name="Sivonen K."/>
        </authorList>
    </citation>
    <scope>NUCLEOTIDE SEQUENCE</scope>
    <source>
        <strain evidence="1">TAU-MAC 1115</strain>
    </source>
</reference>
<reference evidence="1" key="2">
    <citation type="journal article" date="2021" name="Mar. Drugs">
        <title>Genome Reduction and Secondary Metabolism of the Marine Sponge-Associated Cyanobacterium Leptothoe.</title>
        <authorList>
            <person name="Konstantinou D."/>
            <person name="Popin R.V."/>
            <person name="Fewer D.P."/>
            <person name="Sivonen K."/>
            <person name="Gkelis S."/>
        </authorList>
    </citation>
    <scope>NUCLEOTIDE SEQUENCE</scope>
    <source>
        <strain evidence="1">TAU-MAC 1115</strain>
    </source>
</reference>